<name>A0AAE3AQB0_9FIRM</name>
<gene>
    <name evidence="1" type="ORF">LKD32_07420</name>
</gene>
<dbReference type="AlphaFoldDB" id="A0AAE3AQB0"/>
<proteinExistence type="predicted"/>
<accession>A0AAE3AQB0</accession>
<keyword evidence="2" id="KW-1185">Reference proteome</keyword>
<comment type="caution">
    <text evidence="1">The sequence shown here is derived from an EMBL/GenBank/DDBJ whole genome shotgun (WGS) entry which is preliminary data.</text>
</comment>
<reference evidence="1" key="1">
    <citation type="submission" date="2021-10" db="EMBL/GenBank/DDBJ databases">
        <title>Anaerobic single-cell dispensing facilitates the cultivation of human gut bacteria.</title>
        <authorList>
            <person name="Afrizal A."/>
        </authorList>
    </citation>
    <scope>NUCLEOTIDE SEQUENCE</scope>
    <source>
        <strain evidence="1">CLA-AA-H274</strain>
    </source>
</reference>
<dbReference type="EMBL" id="JAJEPU010000018">
    <property type="protein sequence ID" value="MCC2164710.1"/>
    <property type="molecule type" value="Genomic_DNA"/>
</dbReference>
<sequence>MGYALRSDPLGDVPAFRVVNSKGFLGCDHL</sequence>
<evidence type="ECO:0000313" key="1">
    <source>
        <dbReference type="EMBL" id="MCC2164710.1"/>
    </source>
</evidence>
<protein>
    <submittedName>
        <fullName evidence="1">Uncharacterized protein</fullName>
    </submittedName>
</protein>
<dbReference type="Proteomes" id="UP001198962">
    <property type="component" value="Unassembled WGS sequence"/>
</dbReference>
<evidence type="ECO:0000313" key="2">
    <source>
        <dbReference type="Proteomes" id="UP001198962"/>
    </source>
</evidence>
<organism evidence="1 2">
    <name type="scientific">Brotaphodocola catenula</name>
    <dbReference type="NCBI Taxonomy" id="2885361"/>
    <lineage>
        <taxon>Bacteria</taxon>
        <taxon>Bacillati</taxon>
        <taxon>Bacillota</taxon>
        <taxon>Clostridia</taxon>
        <taxon>Lachnospirales</taxon>
        <taxon>Lachnospiraceae</taxon>
        <taxon>Brotaphodocola</taxon>
    </lineage>
</organism>